<dbReference type="EMBL" id="JACMRX010000006">
    <property type="protein sequence ID" value="KAF7987342.1"/>
    <property type="molecule type" value="Genomic_DNA"/>
</dbReference>
<dbReference type="PROSITE" id="PS00610">
    <property type="entry name" value="NA_NEUROTRAN_SYMP_1"/>
    <property type="match status" value="1"/>
</dbReference>
<feature type="binding site" evidence="8">
    <location>
        <position position="67"/>
    </location>
    <ligand>
        <name>Na(+)</name>
        <dbReference type="ChEBI" id="CHEBI:29101"/>
        <label>1</label>
    </ligand>
</feature>
<dbReference type="GO" id="GO:0005886">
    <property type="term" value="C:plasma membrane"/>
    <property type="evidence" value="ECO:0007669"/>
    <property type="project" value="TreeGrafter"/>
</dbReference>
<dbReference type="Proteomes" id="UP000639338">
    <property type="component" value="Unassembled WGS sequence"/>
</dbReference>
<reference evidence="11 12" key="1">
    <citation type="submission" date="2020-08" db="EMBL/GenBank/DDBJ databases">
        <title>Aphidius gifuensis genome sequencing and assembly.</title>
        <authorList>
            <person name="Du Z."/>
        </authorList>
    </citation>
    <scope>NUCLEOTIDE SEQUENCE [LARGE SCALE GENOMIC DNA]</scope>
    <source>
        <strain evidence="11">YNYX2018</strain>
        <tissue evidence="11">Adults</tissue>
    </source>
</reference>
<keyword evidence="5 9" id="KW-0769">Symport</keyword>
<accession>A0A834XIB7</accession>
<keyword evidence="4 9" id="KW-0812">Transmembrane</keyword>
<feature type="transmembrane region" description="Helical" evidence="10">
    <location>
        <begin position="489"/>
        <end position="511"/>
    </location>
</feature>
<evidence type="ECO:0000256" key="5">
    <source>
        <dbReference type="ARBA" id="ARBA00022847"/>
    </source>
</evidence>
<keyword evidence="12" id="KW-1185">Reference proteome</keyword>
<evidence type="ECO:0000256" key="10">
    <source>
        <dbReference type="SAM" id="Phobius"/>
    </source>
</evidence>
<dbReference type="GO" id="GO:0046872">
    <property type="term" value="F:metal ion binding"/>
    <property type="evidence" value="ECO:0007669"/>
    <property type="project" value="UniProtKB-KW"/>
</dbReference>
<comment type="similarity">
    <text evidence="2 9">Belongs to the sodium:neurotransmitter symporter (SNF) (TC 2.A.22) family.</text>
</comment>
<evidence type="ECO:0000256" key="9">
    <source>
        <dbReference type="RuleBase" id="RU003732"/>
    </source>
</evidence>
<dbReference type="InterPro" id="IPR000175">
    <property type="entry name" value="Na/ntran_symport"/>
</dbReference>
<evidence type="ECO:0000256" key="4">
    <source>
        <dbReference type="ARBA" id="ARBA00022692"/>
    </source>
</evidence>
<evidence type="ECO:0000256" key="2">
    <source>
        <dbReference type="ARBA" id="ARBA00006459"/>
    </source>
</evidence>
<dbReference type="InterPro" id="IPR037272">
    <property type="entry name" value="SNS_sf"/>
</dbReference>
<evidence type="ECO:0000256" key="1">
    <source>
        <dbReference type="ARBA" id="ARBA00004141"/>
    </source>
</evidence>
<comment type="subcellular location">
    <subcellularLocation>
        <location evidence="1">Membrane</location>
        <topology evidence="1">Multi-pass membrane protein</topology>
    </subcellularLocation>
</comment>
<sequence>MIEFNDKKINNKTPEEIGLDSSTSQIVTCDCIEISEASLNNDNERAGWENKFDFLFSCISVSVGLGNIWRFPYLCYKNGGGAFIITYSIAMIFCGIPIFFQEVAIGQYLGTSGINLIGQLCPILQGVGYATMTIVFFLNIYYCIIIAWTIFYLIKNYWNTDNCYTLNISLLNTNNNGNHTSSVEEYWERRVLNVTNGIDNIGKIQWELLTCLTIGWIIIYLIIRRGIHQSGKIIWFTALFPNFVLIILLIRAVTLKGAIIGIKYYITPKWEVLLTSEPWIDGATQIFFAYSIGTGALPALGSFNKFHHNSFKDAMITCIVNTLTCLVAGCVTFSILGHIAHEQNTDVSSVVKSGPGLVFSTYPQVISKIPGSPIWAGIFFFMLIMLGIDSEFCTVEAFITGIIDNWPNILRQQRNKFTLIICCLMFILGIPMVTQGGVYIFQLMDTYSASGISILWVCFFQTIAISWIFGTKQFTNCIYKMMGIELSKFWSFCWLIFAPVIMICIFIFQCIELKPLKYGDFYEYPIWSQVIGYLISLSSMIWIPGYVIYYVTTEPQSIKKNFLKGLKANISKSRGKDSSKNKIIIPISESNDELITHNHSFSSQHK</sequence>
<feature type="transmembrane region" description="Helical" evidence="10">
    <location>
        <begin position="531"/>
        <end position="551"/>
    </location>
</feature>
<feature type="transmembrane region" description="Helical" evidence="10">
    <location>
        <begin position="374"/>
        <end position="399"/>
    </location>
</feature>
<protein>
    <recommendedName>
        <fullName evidence="9">Transporter</fullName>
    </recommendedName>
</protein>
<feature type="transmembrane region" description="Helical" evidence="10">
    <location>
        <begin position="81"/>
        <end position="100"/>
    </location>
</feature>
<dbReference type="Pfam" id="PF00209">
    <property type="entry name" value="SNF"/>
    <property type="match status" value="1"/>
</dbReference>
<feature type="transmembrane region" description="Helical" evidence="10">
    <location>
        <begin position="447"/>
        <end position="469"/>
    </location>
</feature>
<dbReference type="GO" id="GO:0006865">
    <property type="term" value="P:amino acid transport"/>
    <property type="evidence" value="ECO:0007669"/>
    <property type="project" value="TreeGrafter"/>
</dbReference>
<keyword evidence="8" id="KW-0479">Metal-binding</keyword>
<dbReference type="GO" id="GO:0015293">
    <property type="term" value="F:symporter activity"/>
    <property type="evidence" value="ECO:0007669"/>
    <property type="project" value="UniProtKB-KW"/>
</dbReference>
<keyword evidence="3 9" id="KW-0813">Transport</keyword>
<dbReference type="PROSITE" id="PS50267">
    <property type="entry name" value="NA_NEUROTRAN_SYMP_3"/>
    <property type="match status" value="1"/>
</dbReference>
<name>A0A834XIB7_APHGI</name>
<feature type="binding site" evidence="8">
    <location>
        <position position="63"/>
    </location>
    <ligand>
        <name>Na(+)</name>
        <dbReference type="ChEBI" id="CHEBI:29101"/>
        <label>1</label>
    </ligand>
</feature>
<keyword evidence="6 10" id="KW-1133">Transmembrane helix</keyword>
<feature type="transmembrane region" description="Helical" evidence="10">
    <location>
        <begin position="243"/>
        <end position="266"/>
    </location>
</feature>
<feature type="transmembrane region" description="Helical" evidence="10">
    <location>
        <begin position="315"/>
        <end position="340"/>
    </location>
</feature>
<gene>
    <name evidence="11" type="ORF">HCN44_003104</name>
</gene>
<dbReference type="PANTHER" id="PTHR11616">
    <property type="entry name" value="SODIUM/CHLORIDE DEPENDENT TRANSPORTER"/>
    <property type="match status" value="1"/>
</dbReference>
<dbReference type="PRINTS" id="PR00176">
    <property type="entry name" value="NANEUSMPORT"/>
</dbReference>
<dbReference type="NCBIfam" id="NF037979">
    <property type="entry name" value="Na_transp"/>
    <property type="match status" value="1"/>
</dbReference>
<evidence type="ECO:0000313" key="11">
    <source>
        <dbReference type="EMBL" id="KAF7987342.1"/>
    </source>
</evidence>
<comment type="caution">
    <text evidence="11">The sequence shown here is derived from an EMBL/GenBank/DDBJ whole genome shotgun (WGS) entry which is preliminary data.</text>
</comment>
<dbReference type="SUPFAM" id="SSF161070">
    <property type="entry name" value="SNF-like"/>
    <property type="match status" value="1"/>
</dbReference>
<keyword evidence="8" id="KW-0915">Sodium</keyword>
<evidence type="ECO:0000313" key="12">
    <source>
        <dbReference type="Proteomes" id="UP000639338"/>
    </source>
</evidence>
<dbReference type="OrthoDB" id="6581954at2759"/>
<feature type="binding site" evidence="8">
    <location>
        <position position="321"/>
    </location>
    <ligand>
        <name>Na(+)</name>
        <dbReference type="ChEBI" id="CHEBI:29101"/>
        <label>1</label>
    </ligand>
</feature>
<dbReference type="PANTHER" id="PTHR11616:SF254">
    <property type="entry name" value="TRANSPORTER"/>
    <property type="match status" value="1"/>
</dbReference>
<feature type="transmembrane region" description="Helical" evidence="10">
    <location>
        <begin position="419"/>
        <end position="441"/>
    </location>
</feature>
<organism evidence="11 12">
    <name type="scientific">Aphidius gifuensis</name>
    <name type="common">Parasitoid wasp</name>
    <dbReference type="NCBI Taxonomy" id="684658"/>
    <lineage>
        <taxon>Eukaryota</taxon>
        <taxon>Metazoa</taxon>
        <taxon>Ecdysozoa</taxon>
        <taxon>Arthropoda</taxon>
        <taxon>Hexapoda</taxon>
        <taxon>Insecta</taxon>
        <taxon>Pterygota</taxon>
        <taxon>Neoptera</taxon>
        <taxon>Endopterygota</taxon>
        <taxon>Hymenoptera</taxon>
        <taxon>Apocrita</taxon>
        <taxon>Ichneumonoidea</taxon>
        <taxon>Braconidae</taxon>
        <taxon>Aphidiinae</taxon>
        <taxon>Aphidius</taxon>
    </lineage>
</organism>
<evidence type="ECO:0000256" key="8">
    <source>
        <dbReference type="PIRSR" id="PIRSR600175-1"/>
    </source>
</evidence>
<evidence type="ECO:0000256" key="3">
    <source>
        <dbReference type="ARBA" id="ARBA00022448"/>
    </source>
</evidence>
<feature type="transmembrane region" description="Helical" evidence="10">
    <location>
        <begin position="204"/>
        <end position="223"/>
    </location>
</feature>
<proteinExistence type="inferred from homology"/>
<feature type="binding site" evidence="8">
    <location>
        <position position="390"/>
    </location>
    <ligand>
        <name>Na(+)</name>
        <dbReference type="ChEBI" id="CHEBI:29101"/>
        <label>1</label>
    </ligand>
</feature>
<feature type="binding site" evidence="8">
    <location>
        <position position="386"/>
    </location>
    <ligand>
        <name>Na(+)</name>
        <dbReference type="ChEBI" id="CHEBI:29101"/>
        <label>1</label>
    </ligand>
</feature>
<feature type="transmembrane region" description="Helical" evidence="10">
    <location>
        <begin position="134"/>
        <end position="154"/>
    </location>
</feature>
<evidence type="ECO:0000256" key="7">
    <source>
        <dbReference type="ARBA" id="ARBA00023136"/>
    </source>
</evidence>
<evidence type="ECO:0000256" key="6">
    <source>
        <dbReference type="ARBA" id="ARBA00022989"/>
    </source>
</evidence>
<dbReference type="AlphaFoldDB" id="A0A834XIB7"/>
<feature type="binding site" evidence="8">
    <location>
        <position position="389"/>
    </location>
    <ligand>
        <name>Na(+)</name>
        <dbReference type="ChEBI" id="CHEBI:29101"/>
        <label>1</label>
    </ligand>
</feature>
<keyword evidence="7 10" id="KW-0472">Membrane</keyword>
<dbReference type="GO" id="GO:0035725">
    <property type="term" value="P:sodium ion transmembrane transport"/>
    <property type="evidence" value="ECO:0007669"/>
    <property type="project" value="TreeGrafter"/>
</dbReference>